<organism evidence="2">
    <name type="scientific">Bacteroides faecis</name>
    <dbReference type="NCBI Taxonomy" id="674529"/>
    <lineage>
        <taxon>Bacteria</taxon>
        <taxon>Pseudomonadati</taxon>
        <taxon>Bacteroidota</taxon>
        <taxon>Bacteroidia</taxon>
        <taxon>Bacteroidales</taxon>
        <taxon>Bacteroidaceae</taxon>
        <taxon>Bacteroides</taxon>
    </lineage>
</organism>
<sequence length="205" mass="23814">MENSQLSNYIKLPQLYWEEQTLFREVLMKRRSIRFFQSTEISIQEVSNILWSANGVSDTQETSEGKLYFKTAPSASNHQEIEIYVFDKNGVYFYNSELHILQIVKTGDNRSILGKLPFFRKAPISFCLVANMNKMVRYNKDEFRINLYSAMDTGYVSQNIYLYCAARKLATVACGMINRSEIGEFLCLQNAKVMLVHPVGFKKYM</sequence>
<dbReference type="InterPro" id="IPR000415">
    <property type="entry name" value="Nitroreductase-like"/>
</dbReference>
<accession>A0A6N2VRA4</accession>
<dbReference type="EMBL" id="CACRSZ010000054">
    <property type="protein sequence ID" value="VYT31312.1"/>
    <property type="molecule type" value="Genomic_DNA"/>
</dbReference>
<name>A0A6N2VRA4_9BACE</name>
<dbReference type="SUPFAM" id="SSF55469">
    <property type="entry name" value="FMN-dependent nitroreductase-like"/>
    <property type="match status" value="1"/>
</dbReference>
<dbReference type="GO" id="GO:0016491">
    <property type="term" value="F:oxidoreductase activity"/>
    <property type="evidence" value="ECO:0007669"/>
    <property type="project" value="InterPro"/>
</dbReference>
<dbReference type="PANTHER" id="PTHR43745:SF2">
    <property type="entry name" value="NITROREDUCTASE MJ1384-RELATED"/>
    <property type="match status" value="1"/>
</dbReference>
<protein>
    <submittedName>
        <fullName evidence="2">Nitroreductase family protein</fullName>
    </submittedName>
</protein>
<dbReference type="CDD" id="cd02142">
    <property type="entry name" value="McbC_SagB-like_oxidoreductase"/>
    <property type="match status" value="1"/>
</dbReference>
<dbReference type="AlphaFoldDB" id="A0A6N2VRA4"/>
<dbReference type="InterPro" id="IPR029479">
    <property type="entry name" value="Nitroreductase"/>
</dbReference>
<reference evidence="2" key="1">
    <citation type="submission" date="2019-11" db="EMBL/GenBank/DDBJ databases">
        <authorList>
            <person name="Feng L."/>
        </authorList>
    </citation>
    <scope>NUCLEOTIDE SEQUENCE</scope>
    <source>
        <strain evidence="2">BfaecisLFYP10</strain>
    </source>
</reference>
<feature type="domain" description="Nitroreductase" evidence="1">
    <location>
        <begin position="28"/>
        <end position="200"/>
    </location>
</feature>
<dbReference type="Gene3D" id="3.40.109.10">
    <property type="entry name" value="NADH Oxidase"/>
    <property type="match status" value="1"/>
</dbReference>
<proteinExistence type="predicted"/>
<dbReference type="PANTHER" id="PTHR43745">
    <property type="entry name" value="NITROREDUCTASE MJ1384-RELATED"/>
    <property type="match status" value="1"/>
</dbReference>
<gene>
    <name evidence="2" type="ORF">BFLFYP10_02338</name>
</gene>
<evidence type="ECO:0000313" key="2">
    <source>
        <dbReference type="EMBL" id="VYT31312.1"/>
    </source>
</evidence>
<dbReference type="InterPro" id="IPR052544">
    <property type="entry name" value="Bacteriocin_Proc_Enz"/>
</dbReference>
<dbReference type="Pfam" id="PF00881">
    <property type="entry name" value="Nitroreductase"/>
    <property type="match status" value="1"/>
</dbReference>
<dbReference type="RefSeq" id="WP_156730142.1">
    <property type="nucleotide sequence ID" value="NZ_CACRSZ010000054.1"/>
</dbReference>
<evidence type="ECO:0000259" key="1">
    <source>
        <dbReference type="Pfam" id="PF00881"/>
    </source>
</evidence>